<name>A9BYJ8_DELAS</name>
<dbReference type="AlphaFoldDB" id="A9BYJ8"/>
<protein>
    <submittedName>
        <fullName evidence="2">Transcriptional regulator, MarR family</fullName>
    </submittedName>
</protein>
<evidence type="ECO:0000313" key="2">
    <source>
        <dbReference type="EMBL" id="ABX34541.1"/>
    </source>
</evidence>
<dbReference type="EMBL" id="CP000884">
    <property type="protein sequence ID" value="ABX34541.1"/>
    <property type="molecule type" value="Genomic_DNA"/>
</dbReference>
<proteinExistence type="predicted"/>
<dbReference type="InterPro" id="IPR036388">
    <property type="entry name" value="WH-like_DNA-bd_sf"/>
</dbReference>
<keyword evidence="3" id="KW-1185">Reference proteome</keyword>
<dbReference type="eggNOG" id="COG1846">
    <property type="taxonomic scope" value="Bacteria"/>
</dbReference>
<dbReference type="InterPro" id="IPR039422">
    <property type="entry name" value="MarR/SlyA-like"/>
</dbReference>
<accession>A9BYJ8</accession>
<dbReference type="RefSeq" id="WP_012203826.1">
    <property type="nucleotide sequence ID" value="NC_010002.1"/>
</dbReference>
<dbReference type="InterPro" id="IPR036390">
    <property type="entry name" value="WH_DNA-bd_sf"/>
</dbReference>
<sequence length="168" mass="18038">MPVNPDILAVPQGCTNHRVRQLMRSVGQVYDAHLNETGLRITQYSLLSHVLAASPVRPSDLARRMRMDASTLTRNLKPLIDAGWVRMGQGEDQRSRLVHITDAGQAKREEAKQSWKTAQNELNARVGLERVAALHALIDECLVLLDGGDGDGAGGGAGDGNAADGPQA</sequence>
<organism evidence="2 3">
    <name type="scientific">Delftia acidovorans (strain DSM 14801 / SPH-1)</name>
    <dbReference type="NCBI Taxonomy" id="398578"/>
    <lineage>
        <taxon>Bacteria</taxon>
        <taxon>Pseudomonadati</taxon>
        <taxon>Pseudomonadota</taxon>
        <taxon>Betaproteobacteria</taxon>
        <taxon>Burkholderiales</taxon>
        <taxon>Comamonadaceae</taxon>
        <taxon>Delftia</taxon>
    </lineage>
</organism>
<dbReference type="KEGG" id="dac:Daci_1901"/>
<dbReference type="PANTHER" id="PTHR33164:SF105">
    <property type="entry name" value="TRANSCRIPTIONAL REPRESSOR PROTEIN-RELATED"/>
    <property type="match status" value="1"/>
</dbReference>
<dbReference type="STRING" id="398578.Daci_1901"/>
<dbReference type="InterPro" id="IPR000835">
    <property type="entry name" value="HTH_MarR-typ"/>
</dbReference>
<dbReference type="SMART" id="SM00347">
    <property type="entry name" value="HTH_MARR"/>
    <property type="match status" value="1"/>
</dbReference>
<dbReference type="PANTHER" id="PTHR33164">
    <property type="entry name" value="TRANSCRIPTIONAL REGULATOR, MARR FAMILY"/>
    <property type="match status" value="1"/>
</dbReference>
<feature type="domain" description="HTH marR-type" evidence="1">
    <location>
        <begin position="12"/>
        <end position="143"/>
    </location>
</feature>
<evidence type="ECO:0000259" key="1">
    <source>
        <dbReference type="PROSITE" id="PS50995"/>
    </source>
</evidence>
<dbReference type="HOGENOM" id="CLU_083287_35_1_4"/>
<reference evidence="3" key="2">
    <citation type="submission" date="2007-11" db="EMBL/GenBank/DDBJ databases">
        <title>Complete sequence of Delftia acidovorans DSM 14801 / SPH-1.</title>
        <authorList>
            <person name="Copeland A."/>
            <person name="Lucas S."/>
            <person name="Lapidus A."/>
            <person name="Barry K."/>
            <person name="Glavina del Rio T."/>
            <person name="Dalin E."/>
            <person name="Tice H."/>
            <person name="Pitluck S."/>
            <person name="Lowry S."/>
            <person name="Clum A."/>
            <person name="Schmutz J."/>
            <person name="Larimer F."/>
            <person name="Land M."/>
            <person name="Hauser L."/>
            <person name="Kyrpides N."/>
            <person name="Kim E."/>
            <person name="Schleheck D."/>
            <person name="Richardson P."/>
        </authorList>
    </citation>
    <scope>NUCLEOTIDE SEQUENCE [LARGE SCALE GENOMIC DNA]</scope>
    <source>
        <strain evidence="3">DSM 14801 / SPH-1</strain>
    </source>
</reference>
<evidence type="ECO:0000313" key="3">
    <source>
        <dbReference type="Proteomes" id="UP000000784"/>
    </source>
</evidence>
<dbReference type="SUPFAM" id="SSF46785">
    <property type="entry name" value="Winged helix' DNA-binding domain"/>
    <property type="match status" value="1"/>
</dbReference>
<dbReference type="Gene3D" id="1.10.10.10">
    <property type="entry name" value="Winged helix-like DNA-binding domain superfamily/Winged helix DNA-binding domain"/>
    <property type="match status" value="1"/>
</dbReference>
<dbReference type="Pfam" id="PF12802">
    <property type="entry name" value="MarR_2"/>
    <property type="match status" value="1"/>
</dbReference>
<dbReference type="Proteomes" id="UP000000784">
    <property type="component" value="Chromosome"/>
</dbReference>
<dbReference type="GO" id="GO:0006950">
    <property type="term" value="P:response to stress"/>
    <property type="evidence" value="ECO:0007669"/>
    <property type="project" value="TreeGrafter"/>
</dbReference>
<reference evidence="2 3" key="1">
    <citation type="journal article" date="2004" name="Appl. Environ. Microbiol.">
        <title>Mineralization of individual congeners of linear alkylbenzenesulfonate by defined pairs of heterotrophic bacteria.</title>
        <authorList>
            <person name="Schleheck D."/>
            <person name="Knepper T.P."/>
            <person name="Fischer K."/>
            <person name="Cook A.M."/>
        </authorList>
    </citation>
    <scope>NUCLEOTIDE SEQUENCE [LARGE SCALE GENOMIC DNA]</scope>
    <source>
        <strain evidence="3">DSM 14801 / SPH-1</strain>
    </source>
</reference>
<dbReference type="GeneID" id="24117857"/>
<dbReference type="PROSITE" id="PS50995">
    <property type="entry name" value="HTH_MARR_2"/>
    <property type="match status" value="1"/>
</dbReference>
<gene>
    <name evidence="2" type="ordered locus">Daci_1901</name>
</gene>
<dbReference type="GO" id="GO:0003700">
    <property type="term" value="F:DNA-binding transcription factor activity"/>
    <property type="evidence" value="ECO:0007669"/>
    <property type="project" value="InterPro"/>
</dbReference>